<evidence type="ECO:0000313" key="5">
    <source>
        <dbReference type="Proteomes" id="UP000076761"/>
    </source>
</evidence>
<reference evidence="4 5" key="1">
    <citation type="journal article" date="2016" name="Mol. Biol. Evol.">
        <title>Comparative Genomics of Early-Diverging Mushroom-Forming Fungi Provides Insights into the Origins of Lignocellulose Decay Capabilities.</title>
        <authorList>
            <person name="Nagy L.G."/>
            <person name="Riley R."/>
            <person name="Tritt A."/>
            <person name="Adam C."/>
            <person name="Daum C."/>
            <person name="Floudas D."/>
            <person name="Sun H."/>
            <person name="Yadav J.S."/>
            <person name="Pangilinan J."/>
            <person name="Larsson K.H."/>
            <person name="Matsuura K."/>
            <person name="Barry K."/>
            <person name="Labutti K."/>
            <person name="Kuo R."/>
            <person name="Ohm R.A."/>
            <person name="Bhattacharya S.S."/>
            <person name="Shirouzu T."/>
            <person name="Yoshinaga Y."/>
            <person name="Martin F.M."/>
            <person name="Grigoriev I.V."/>
            <person name="Hibbett D.S."/>
        </authorList>
    </citation>
    <scope>NUCLEOTIDE SEQUENCE [LARGE SCALE GENOMIC DNA]</scope>
    <source>
        <strain evidence="4 5">HHB14362 ss-1</strain>
    </source>
</reference>
<keyword evidence="3" id="KW-0732">Signal</keyword>
<proteinExistence type="predicted"/>
<feature type="region of interest" description="Disordered" evidence="1">
    <location>
        <begin position="94"/>
        <end position="183"/>
    </location>
</feature>
<organism evidence="4 5">
    <name type="scientific">Neolentinus lepideus HHB14362 ss-1</name>
    <dbReference type="NCBI Taxonomy" id="1314782"/>
    <lineage>
        <taxon>Eukaryota</taxon>
        <taxon>Fungi</taxon>
        <taxon>Dikarya</taxon>
        <taxon>Basidiomycota</taxon>
        <taxon>Agaricomycotina</taxon>
        <taxon>Agaricomycetes</taxon>
        <taxon>Gloeophyllales</taxon>
        <taxon>Gloeophyllaceae</taxon>
        <taxon>Neolentinus</taxon>
    </lineage>
</organism>
<gene>
    <name evidence="4" type="ORF">NEOLEDRAFT_814302</name>
</gene>
<keyword evidence="2" id="KW-1133">Transmembrane helix</keyword>
<dbReference type="Proteomes" id="UP000076761">
    <property type="component" value="Unassembled WGS sequence"/>
</dbReference>
<evidence type="ECO:0000256" key="2">
    <source>
        <dbReference type="SAM" id="Phobius"/>
    </source>
</evidence>
<sequence>MTFKILATLSNIFIALSSVSRSVNAQCYNNGYGYGCGTHGLYGGGIAGIVVGIIALVLFCLLLCLFMRRRRRFANAAYSPPTVPAMTSYASGPGASYQPHYGPTSPPNGNDDTAEQIPPPPQYTKYEPQPVGSVPQTPGTGEQPRYQPSLGPPPTAPPPTYNPNTRPNDHFVGGFRTNGAENV</sequence>
<evidence type="ECO:0000313" key="4">
    <source>
        <dbReference type="EMBL" id="KZT20831.1"/>
    </source>
</evidence>
<keyword evidence="2" id="KW-0812">Transmembrane</keyword>
<keyword evidence="5" id="KW-1185">Reference proteome</keyword>
<keyword evidence="2" id="KW-0472">Membrane</keyword>
<dbReference type="EMBL" id="KV425614">
    <property type="protein sequence ID" value="KZT20831.1"/>
    <property type="molecule type" value="Genomic_DNA"/>
</dbReference>
<name>A0A165PCD0_9AGAM</name>
<feature type="compositionally biased region" description="Pro residues" evidence="1">
    <location>
        <begin position="150"/>
        <end position="161"/>
    </location>
</feature>
<dbReference type="InParanoid" id="A0A165PCD0"/>
<evidence type="ECO:0000256" key="1">
    <source>
        <dbReference type="SAM" id="MobiDB-lite"/>
    </source>
</evidence>
<evidence type="ECO:0000256" key="3">
    <source>
        <dbReference type="SAM" id="SignalP"/>
    </source>
</evidence>
<protein>
    <submittedName>
        <fullName evidence="4">Uncharacterized protein</fullName>
    </submittedName>
</protein>
<feature type="chain" id="PRO_5007864049" evidence="3">
    <location>
        <begin position="26"/>
        <end position="183"/>
    </location>
</feature>
<accession>A0A165PCD0</accession>
<dbReference type="STRING" id="1314782.A0A165PCD0"/>
<feature type="signal peptide" evidence="3">
    <location>
        <begin position="1"/>
        <end position="25"/>
    </location>
</feature>
<dbReference type="AlphaFoldDB" id="A0A165PCD0"/>
<feature type="transmembrane region" description="Helical" evidence="2">
    <location>
        <begin position="41"/>
        <end position="66"/>
    </location>
</feature>